<protein>
    <submittedName>
        <fullName evidence="2">Uncharacterized protein</fullName>
    </submittedName>
</protein>
<evidence type="ECO:0000313" key="3">
    <source>
        <dbReference type="Proteomes" id="UP000324632"/>
    </source>
</evidence>
<comment type="caution">
    <text evidence="2">The sequence shown here is derived from an EMBL/GenBank/DDBJ whole genome shotgun (WGS) entry which is preliminary data.</text>
</comment>
<proteinExistence type="predicted"/>
<evidence type="ECO:0000313" key="2">
    <source>
        <dbReference type="EMBL" id="KAA0713713.1"/>
    </source>
</evidence>
<dbReference type="Proteomes" id="UP000324632">
    <property type="component" value="Chromosome 12"/>
</dbReference>
<feature type="region of interest" description="Disordered" evidence="1">
    <location>
        <begin position="1"/>
        <end position="48"/>
    </location>
</feature>
<accession>A0A5A9NVT3</accession>
<gene>
    <name evidence="2" type="ORF">E1301_Tti015789</name>
</gene>
<evidence type="ECO:0000256" key="1">
    <source>
        <dbReference type="SAM" id="MobiDB-lite"/>
    </source>
</evidence>
<dbReference type="EMBL" id="SOYY01000012">
    <property type="protein sequence ID" value="KAA0713713.1"/>
    <property type="molecule type" value="Genomic_DNA"/>
</dbReference>
<name>A0A5A9NVT3_9TELE</name>
<dbReference type="AlphaFoldDB" id="A0A5A9NVT3"/>
<keyword evidence="3" id="KW-1185">Reference proteome</keyword>
<reference evidence="2 3" key="1">
    <citation type="journal article" date="2019" name="Mol. Ecol. Resour.">
        <title>Chromosome-level genome assembly of Triplophysa tibetana, a fish adapted to the harsh high-altitude environment of the Tibetan Plateau.</title>
        <authorList>
            <person name="Yang X."/>
            <person name="Liu H."/>
            <person name="Ma Z."/>
            <person name="Zou Y."/>
            <person name="Zou M."/>
            <person name="Mao Y."/>
            <person name="Li X."/>
            <person name="Wang H."/>
            <person name="Chen T."/>
            <person name="Wang W."/>
            <person name="Yang R."/>
        </authorList>
    </citation>
    <scope>NUCLEOTIDE SEQUENCE [LARGE SCALE GENOMIC DNA]</scope>
    <source>
        <strain evidence="2">TTIB1903HZAU</strain>
        <tissue evidence="2">Muscle</tissue>
    </source>
</reference>
<sequence length="189" mass="20992">MVGTTQVRAHTKPEALSPNHEPSPRDGTPNTHTIPFVGGVGEDEDQTRQITQPLRKGVRSDNSIIVTGGEEIPLLVNQPVRSLGRTYTADLSDRQIGETVRKQLADGLARINQSQLLGKYKVWSNQFVLYPRVMWPLKMNKVPSSVADKMYGLANSFFRKWLGLPRCLSDVGLFGKNMLQLPLRSIALG</sequence>
<organism evidence="2 3">
    <name type="scientific">Triplophysa tibetana</name>
    <dbReference type="NCBI Taxonomy" id="1572043"/>
    <lineage>
        <taxon>Eukaryota</taxon>
        <taxon>Metazoa</taxon>
        <taxon>Chordata</taxon>
        <taxon>Craniata</taxon>
        <taxon>Vertebrata</taxon>
        <taxon>Euteleostomi</taxon>
        <taxon>Actinopterygii</taxon>
        <taxon>Neopterygii</taxon>
        <taxon>Teleostei</taxon>
        <taxon>Ostariophysi</taxon>
        <taxon>Cypriniformes</taxon>
        <taxon>Nemacheilidae</taxon>
        <taxon>Triplophysa</taxon>
    </lineage>
</organism>